<dbReference type="AlphaFoldDB" id="A0AA38IFS7"/>
<keyword evidence="2" id="KW-1185">Reference proteome</keyword>
<dbReference type="Proteomes" id="UP001168821">
    <property type="component" value="Unassembled WGS sequence"/>
</dbReference>
<name>A0AA38IFS7_9CUCU</name>
<proteinExistence type="predicted"/>
<evidence type="ECO:0000313" key="1">
    <source>
        <dbReference type="EMBL" id="KAJ3653142.1"/>
    </source>
</evidence>
<gene>
    <name evidence="1" type="ORF">Zmor_019051</name>
</gene>
<reference evidence="1" key="1">
    <citation type="journal article" date="2023" name="G3 (Bethesda)">
        <title>Whole genome assemblies of Zophobas morio and Tenebrio molitor.</title>
        <authorList>
            <person name="Kaur S."/>
            <person name="Stinson S.A."/>
            <person name="diCenzo G.C."/>
        </authorList>
    </citation>
    <scope>NUCLEOTIDE SEQUENCE</scope>
    <source>
        <strain evidence="1">QUZm001</strain>
    </source>
</reference>
<evidence type="ECO:0000313" key="2">
    <source>
        <dbReference type="Proteomes" id="UP001168821"/>
    </source>
</evidence>
<dbReference type="EMBL" id="JALNTZ010000005">
    <property type="protein sequence ID" value="KAJ3653142.1"/>
    <property type="molecule type" value="Genomic_DNA"/>
</dbReference>
<protein>
    <submittedName>
        <fullName evidence="1">Uncharacterized protein</fullName>
    </submittedName>
</protein>
<organism evidence="1 2">
    <name type="scientific">Zophobas morio</name>
    <dbReference type="NCBI Taxonomy" id="2755281"/>
    <lineage>
        <taxon>Eukaryota</taxon>
        <taxon>Metazoa</taxon>
        <taxon>Ecdysozoa</taxon>
        <taxon>Arthropoda</taxon>
        <taxon>Hexapoda</taxon>
        <taxon>Insecta</taxon>
        <taxon>Pterygota</taxon>
        <taxon>Neoptera</taxon>
        <taxon>Endopterygota</taxon>
        <taxon>Coleoptera</taxon>
        <taxon>Polyphaga</taxon>
        <taxon>Cucujiformia</taxon>
        <taxon>Tenebrionidae</taxon>
        <taxon>Zophobas</taxon>
    </lineage>
</organism>
<accession>A0AA38IFS7</accession>
<sequence>METMHIDIVVSEHGKTEKKKAKTKGKRLYIEVNANESPAFVCEKVSVELEIDRMTDMAVNEMMKTKNVLYISRGQLKNHTSTVINFTIGKY</sequence>
<comment type="caution">
    <text evidence="1">The sequence shown here is derived from an EMBL/GenBank/DDBJ whole genome shotgun (WGS) entry which is preliminary data.</text>
</comment>